<organism evidence="7 8">
    <name type="scientific">Amnibacterium soli</name>
    <dbReference type="NCBI Taxonomy" id="1282736"/>
    <lineage>
        <taxon>Bacteria</taxon>
        <taxon>Bacillati</taxon>
        <taxon>Actinomycetota</taxon>
        <taxon>Actinomycetes</taxon>
        <taxon>Micrococcales</taxon>
        <taxon>Microbacteriaceae</taxon>
        <taxon>Amnibacterium</taxon>
    </lineage>
</organism>
<feature type="domain" description="YprB ribonuclease H-like" evidence="6">
    <location>
        <begin position="323"/>
        <end position="514"/>
    </location>
</feature>
<keyword evidence="4" id="KW-0067">ATP-binding</keyword>
<dbReference type="EMBL" id="BAABLP010000002">
    <property type="protein sequence ID" value="GAA4742577.1"/>
    <property type="molecule type" value="Genomic_DNA"/>
</dbReference>
<comment type="caution">
    <text evidence="7">The sequence shown here is derived from an EMBL/GenBank/DDBJ whole genome shotgun (WGS) entry which is preliminary data.</text>
</comment>
<dbReference type="PANTHER" id="PTHR43788:SF8">
    <property type="entry name" value="DNA-BINDING PROTEIN SMUBP-2"/>
    <property type="match status" value="1"/>
</dbReference>
<dbReference type="InterPro" id="IPR012337">
    <property type="entry name" value="RNaseH-like_sf"/>
</dbReference>
<dbReference type="SUPFAM" id="SSF53098">
    <property type="entry name" value="Ribonuclease H-like"/>
    <property type="match status" value="1"/>
</dbReference>
<keyword evidence="2" id="KW-0378">Hydrolase</keyword>
<evidence type="ECO:0000256" key="1">
    <source>
        <dbReference type="ARBA" id="ARBA00022741"/>
    </source>
</evidence>
<dbReference type="PANTHER" id="PTHR43788">
    <property type="entry name" value="DNA2/NAM7 HELICASE FAMILY MEMBER"/>
    <property type="match status" value="1"/>
</dbReference>
<sequence length="1184" mass="128462">MFVTGSGAAAAGAVVLSASDLTAATACEWAVLRRLDARLGRVEAVPEPVDALNRRAARLGDAHEERQLEAYRRQYGAGVVEIERPDDARDLDALAAAQERTVTAMRSGADVVFQATLFDGRFLGFADFLVRTGDVWEVYDTKLARRAKVTALMQLAAYAGQLQRLGLPMGEQVHLLLGDGTTSTHRLADVEPVFTARMGRLRALVDDRLADTAAIAWGAEGVAACGRCAECAAQVEATRDVLLVGRLTVRQRDRLRAVGVATIDDLAASDGAVEGIGAAPLQRLRLQARLQLAAEQRGGHGVEAQVIDPDGLAALPEPDAGDLFFDFEGDPLWSDDGRTWGLEYLFGVVELDGAGRERFRPFWAHDREQEKRALLDFLTFVTERRRAHPGMHVYHYADYERSHLQQLCARHGVGEAMLDDLLREHVLVDLYPVVLRSIRISERSYSLKKLEPLYMGDRLRESDVTNGADSVDAYVTWTRLVEEGRPQEAAGQLREIADYNEYDCASTLGLRDWLLGLADDGGIARRPPLPEEPPADAAIARQEDAVRDALLDRIADVPRADRSGEQTAIALAAAAIEYHRREDKSYWWDHYNREIAAVDDWAEQKDVLVVEEAEVLEDWSREGRQRSDSRTVRLVGLLAPGSGLKAGDRCCVMYDDPAPIGCDAVPAGQRGEHDRGTVREVVPLLGGRTAVVIEEQAGRDRDGVACEPWSELPFALTPGAPYRTANQRAAILEWGERLVRGFPAGDAVLDLLQRTPPRVAGDAGLASDASAEAIVQDLLRLSRSYLAVQGPPGSGKTHVGAHVVAALVRDHGWRIGVVGQSHAVVENLLDRVVEAGLDPDLVGKRVGSAGTVGAWSVIEPDRPVGVKLWARGRHDRGYVVGGTSWTFTDVNQLERKQLDLLVIDEAGQFSIANTVAVGVSAKNLLLLGDPQQLPQVSQGLHPEPVDASALGWLSEGHDVLPAEFGVFLPESWRMHPALTEAVSQLSYEGRLRARLPETTDRRLAGIEPGLHAVPVDHPGDTVESPAEADAVLALVRAHLGLAWSDPSRGRVDDPLAEDDLIVVAPFNAQVALLRSTLDAAGLRHVRVGTVDKFQGQEAVIAIVSLTASSPSDVPRGIGFVLSRNRVNVAISRAQWASFLVHSPALGEALPHDAEGVAELSAFLRMTGLRMTGLRMTGLRTTGAR</sequence>
<dbReference type="Proteomes" id="UP001500121">
    <property type="component" value="Unassembled WGS sequence"/>
</dbReference>
<dbReference type="Gene3D" id="3.40.50.300">
    <property type="entry name" value="P-loop containing nucleotide triphosphate hydrolases"/>
    <property type="match status" value="2"/>
</dbReference>
<dbReference type="InterPro" id="IPR047187">
    <property type="entry name" value="SF1_C_Upf1"/>
</dbReference>
<evidence type="ECO:0000256" key="3">
    <source>
        <dbReference type="ARBA" id="ARBA00022806"/>
    </source>
</evidence>
<keyword evidence="8" id="KW-1185">Reference proteome</keyword>
<dbReference type="InterPro" id="IPR019993">
    <property type="entry name" value="RecB_nuclease_TM0106_put"/>
</dbReference>
<dbReference type="Pfam" id="PF13604">
    <property type="entry name" value="AAA_30"/>
    <property type="match status" value="1"/>
</dbReference>
<dbReference type="Pfam" id="PF13087">
    <property type="entry name" value="AAA_12"/>
    <property type="match status" value="1"/>
</dbReference>
<evidence type="ECO:0000259" key="6">
    <source>
        <dbReference type="Pfam" id="PF13482"/>
    </source>
</evidence>
<dbReference type="SUPFAM" id="SSF52540">
    <property type="entry name" value="P-loop containing nucleoside triphosphate hydrolases"/>
    <property type="match status" value="1"/>
</dbReference>
<accession>A0ABP8YXM5</accession>
<dbReference type="InterPro" id="IPR038720">
    <property type="entry name" value="YprB_RNase_H-like_dom"/>
</dbReference>
<protein>
    <submittedName>
        <fullName evidence="7">TM0106 family RecB-like putative nuclease</fullName>
    </submittedName>
</protein>
<feature type="domain" description="DNA2/NAM7 helicase-like C-terminal" evidence="5">
    <location>
        <begin position="966"/>
        <end position="1140"/>
    </location>
</feature>
<evidence type="ECO:0000313" key="8">
    <source>
        <dbReference type="Proteomes" id="UP001500121"/>
    </source>
</evidence>
<reference evidence="8" key="1">
    <citation type="journal article" date="2019" name="Int. J. Syst. Evol. Microbiol.">
        <title>The Global Catalogue of Microorganisms (GCM) 10K type strain sequencing project: providing services to taxonomists for standard genome sequencing and annotation.</title>
        <authorList>
            <consortium name="The Broad Institute Genomics Platform"/>
            <consortium name="The Broad Institute Genome Sequencing Center for Infectious Disease"/>
            <person name="Wu L."/>
            <person name="Ma J."/>
        </authorList>
    </citation>
    <scope>NUCLEOTIDE SEQUENCE [LARGE SCALE GENOMIC DNA]</scope>
    <source>
        <strain evidence="8">JCM 19015</strain>
    </source>
</reference>
<evidence type="ECO:0000256" key="2">
    <source>
        <dbReference type="ARBA" id="ARBA00022801"/>
    </source>
</evidence>
<dbReference type="CDD" id="cd18808">
    <property type="entry name" value="SF1_C_Upf1"/>
    <property type="match status" value="1"/>
</dbReference>
<evidence type="ECO:0000256" key="4">
    <source>
        <dbReference type="ARBA" id="ARBA00022840"/>
    </source>
</evidence>
<proteinExistence type="predicted"/>
<evidence type="ECO:0000313" key="7">
    <source>
        <dbReference type="EMBL" id="GAA4742577.1"/>
    </source>
</evidence>
<dbReference type="Pfam" id="PF13482">
    <property type="entry name" value="RNase_H_2"/>
    <property type="match status" value="1"/>
</dbReference>
<dbReference type="NCBIfam" id="TIGR03491">
    <property type="entry name" value="TM0106 family RecB-like putative nuclease"/>
    <property type="match status" value="1"/>
</dbReference>
<dbReference type="InterPro" id="IPR050534">
    <property type="entry name" value="Coronavir_polyprotein_1ab"/>
</dbReference>
<gene>
    <name evidence="7" type="ORF">GCM10025783_12460</name>
</gene>
<keyword evidence="1" id="KW-0547">Nucleotide-binding</keyword>
<keyword evidence="3" id="KW-0347">Helicase</keyword>
<dbReference type="InterPro" id="IPR027417">
    <property type="entry name" value="P-loop_NTPase"/>
</dbReference>
<name>A0ABP8YXM5_9MICO</name>
<dbReference type="CDD" id="cd17934">
    <property type="entry name" value="DEXXQc_Upf1-like"/>
    <property type="match status" value="1"/>
</dbReference>
<dbReference type="InterPro" id="IPR041679">
    <property type="entry name" value="DNA2/NAM7-like_C"/>
</dbReference>
<dbReference type="RefSeq" id="WP_345480170.1">
    <property type="nucleotide sequence ID" value="NZ_BAABLP010000002.1"/>
</dbReference>
<evidence type="ECO:0000259" key="5">
    <source>
        <dbReference type="Pfam" id="PF13087"/>
    </source>
</evidence>